<protein>
    <recommendedName>
        <fullName evidence="1">Mycothiol-dependent maleylpyruvate isomerase metal-binding domain-containing protein</fullName>
    </recommendedName>
</protein>
<dbReference type="Pfam" id="PF11716">
    <property type="entry name" value="MDMPI_N"/>
    <property type="match status" value="1"/>
</dbReference>
<sequence>MHDDDIWQHIDDQRADLADLLDTLAPSQWSTPSLCEGWTVRDVAAHLTHANAPWSQMAWQAFRSGFRFNAMMRRVVTHDARPPEDVVDALRAMVGQRHRPPGTAVVDPLVDALIHGQDIARPLGIARSMPTDAATAAAHRLWGMSFPLNPRKRFVGIRFTATDVDFAVGDGDVAAGPIGDVVLVLAGRRPGLAGLSGEGAALARTRE</sequence>
<dbReference type="EMBL" id="AP022588">
    <property type="protein sequence ID" value="BBY31114.1"/>
    <property type="molecule type" value="Genomic_DNA"/>
</dbReference>
<dbReference type="InterPro" id="IPR024344">
    <property type="entry name" value="MDMPI_metal-binding"/>
</dbReference>
<proteinExistence type="predicted"/>
<evidence type="ECO:0000313" key="3">
    <source>
        <dbReference type="Proteomes" id="UP000467193"/>
    </source>
</evidence>
<evidence type="ECO:0000259" key="1">
    <source>
        <dbReference type="Pfam" id="PF11716"/>
    </source>
</evidence>
<name>A0A7I7QXN9_9MYCO</name>
<accession>A0A7I7QXN9</accession>
<dbReference type="GO" id="GO:0046872">
    <property type="term" value="F:metal ion binding"/>
    <property type="evidence" value="ECO:0007669"/>
    <property type="project" value="InterPro"/>
</dbReference>
<dbReference type="NCBIfam" id="TIGR03083">
    <property type="entry name" value="maleylpyruvate isomerase family mycothiol-dependent enzyme"/>
    <property type="match status" value="1"/>
</dbReference>
<dbReference type="KEGG" id="msei:MSEDJ_52100"/>
<gene>
    <name evidence="2" type="ORF">MSEDJ_52100</name>
</gene>
<dbReference type="RefSeq" id="WP_163800656.1">
    <property type="nucleotide sequence ID" value="NZ_AP022588.1"/>
</dbReference>
<organism evidence="2 3">
    <name type="scientific">Mycolicibacterium sediminis</name>
    <dbReference type="NCBI Taxonomy" id="1286180"/>
    <lineage>
        <taxon>Bacteria</taxon>
        <taxon>Bacillati</taxon>
        <taxon>Actinomycetota</taxon>
        <taxon>Actinomycetes</taxon>
        <taxon>Mycobacteriales</taxon>
        <taxon>Mycobacteriaceae</taxon>
        <taxon>Mycolicibacterium</taxon>
    </lineage>
</organism>
<dbReference type="Proteomes" id="UP000467193">
    <property type="component" value="Chromosome"/>
</dbReference>
<reference evidence="2 3" key="1">
    <citation type="journal article" date="2019" name="Emerg. Microbes Infect.">
        <title>Comprehensive subspecies identification of 175 nontuberculous mycobacteria species based on 7547 genomic profiles.</title>
        <authorList>
            <person name="Matsumoto Y."/>
            <person name="Kinjo T."/>
            <person name="Motooka D."/>
            <person name="Nabeya D."/>
            <person name="Jung N."/>
            <person name="Uechi K."/>
            <person name="Horii T."/>
            <person name="Iida T."/>
            <person name="Fujita J."/>
            <person name="Nakamura S."/>
        </authorList>
    </citation>
    <scope>NUCLEOTIDE SEQUENCE [LARGE SCALE GENOMIC DNA]</scope>
    <source>
        <strain evidence="2 3">JCM 17899</strain>
    </source>
</reference>
<dbReference type="InterPro" id="IPR034660">
    <property type="entry name" value="DinB/YfiT-like"/>
</dbReference>
<dbReference type="InterPro" id="IPR017517">
    <property type="entry name" value="Maleyloyr_isom"/>
</dbReference>
<keyword evidence="3" id="KW-1185">Reference proteome</keyword>
<dbReference type="SUPFAM" id="SSF109854">
    <property type="entry name" value="DinB/YfiT-like putative metalloenzymes"/>
    <property type="match status" value="1"/>
</dbReference>
<dbReference type="AlphaFoldDB" id="A0A7I7QXN9"/>
<evidence type="ECO:0000313" key="2">
    <source>
        <dbReference type="EMBL" id="BBY31114.1"/>
    </source>
</evidence>
<feature type="domain" description="Mycothiol-dependent maleylpyruvate isomerase metal-binding" evidence="1">
    <location>
        <begin position="12"/>
        <end position="97"/>
    </location>
</feature>
<dbReference type="Gene3D" id="1.20.120.450">
    <property type="entry name" value="dinb family like domain"/>
    <property type="match status" value="1"/>
</dbReference>